<dbReference type="RefSeq" id="XP_060423926.1">
    <property type="nucleotide sequence ID" value="XM_060567080.1"/>
</dbReference>
<organism evidence="2 3">
    <name type="scientific">Colletotrichum godetiae</name>
    <dbReference type="NCBI Taxonomy" id="1209918"/>
    <lineage>
        <taxon>Eukaryota</taxon>
        <taxon>Fungi</taxon>
        <taxon>Dikarya</taxon>
        <taxon>Ascomycota</taxon>
        <taxon>Pezizomycotina</taxon>
        <taxon>Sordariomycetes</taxon>
        <taxon>Hypocreomycetidae</taxon>
        <taxon>Glomerellales</taxon>
        <taxon>Glomerellaceae</taxon>
        <taxon>Colletotrichum</taxon>
        <taxon>Colletotrichum acutatum species complex</taxon>
    </lineage>
</organism>
<keyword evidence="1" id="KW-0472">Membrane</keyword>
<dbReference type="AlphaFoldDB" id="A0AAJ0EQ20"/>
<evidence type="ECO:0000313" key="2">
    <source>
        <dbReference type="EMBL" id="KAK1659162.1"/>
    </source>
</evidence>
<protein>
    <submittedName>
        <fullName evidence="2">Uncharacterized protein</fullName>
    </submittedName>
</protein>
<accession>A0AAJ0EQ20</accession>
<proteinExistence type="predicted"/>
<feature type="transmembrane region" description="Helical" evidence="1">
    <location>
        <begin position="6"/>
        <end position="29"/>
    </location>
</feature>
<comment type="caution">
    <text evidence="2">The sequence shown here is derived from an EMBL/GenBank/DDBJ whole genome shotgun (WGS) entry which is preliminary data.</text>
</comment>
<dbReference type="EMBL" id="JAHMHR010000064">
    <property type="protein sequence ID" value="KAK1659162.1"/>
    <property type="molecule type" value="Genomic_DNA"/>
</dbReference>
<keyword evidence="1" id="KW-1133">Transmembrane helix</keyword>
<keyword evidence="1" id="KW-0812">Transmembrane</keyword>
<reference evidence="2" key="1">
    <citation type="submission" date="2021-06" db="EMBL/GenBank/DDBJ databases">
        <title>Comparative genomics, transcriptomics and evolutionary studies reveal genomic signatures of adaptation to plant cell wall in hemibiotrophic fungi.</title>
        <authorList>
            <consortium name="DOE Joint Genome Institute"/>
            <person name="Baroncelli R."/>
            <person name="Diaz J.F."/>
            <person name="Benocci T."/>
            <person name="Peng M."/>
            <person name="Battaglia E."/>
            <person name="Haridas S."/>
            <person name="Andreopoulos W."/>
            <person name="Labutti K."/>
            <person name="Pangilinan J."/>
            <person name="Floch G.L."/>
            <person name="Makela M.R."/>
            <person name="Henrissat B."/>
            <person name="Grigoriev I.V."/>
            <person name="Crouch J.A."/>
            <person name="De Vries R.P."/>
            <person name="Sukno S.A."/>
            <person name="Thon M.R."/>
        </authorList>
    </citation>
    <scope>NUCLEOTIDE SEQUENCE</scope>
    <source>
        <strain evidence="2">CBS 193.32</strain>
    </source>
</reference>
<evidence type="ECO:0000313" key="3">
    <source>
        <dbReference type="Proteomes" id="UP001224890"/>
    </source>
</evidence>
<name>A0AAJ0EQ20_9PEZI</name>
<gene>
    <name evidence="2" type="ORF">BDP55DRAFT_366475</name>
</gene>
<evidence type="ECO:0000256" key="1">
    <source>
        <dbReference type="SAM" id="Phobius"/>
    </source>
</evidence>
<dbReference type="Proteomes" id="UP001224890">
    <property type="component" value="Unassembled WGS sequence"/>
</dbReference>
<keyword evidence="3" id="KW-1185">Reference proteome</keyword>
<sequence>MAPAGAIGGMGSMAMAMLLCQGLGAVRLVSRSRFRSCRLTDTFPLKTDEPDLPDEGSKNKTLCRTRAWGHGLAPGALHARRAADECLTECSVRVRVT</sequence>
<dbReference type="GeneID" id="85451606"/>